<proteinExistence type="predicted"/>
<gene>
    <name evidence="1" type="ORF">LCIVAC01_01830</name>
</gene>
<dbReference type="InterPro" id="IPR011009">
    <property type="entry name" value="Kinase-like_dom_sf"/>
</dbReference>
<organism evidence="1">
    <name type="scientific">Iridovirus LCIVAC01</name>
    <dbReference type="NCBI Taxonomy" id="2506607"/>
    <lineage>
        <taxon>Viruses</taxon>
        <taxon>Varidnaviria</taxon>
        <taxon>Bamfordvirae</taxon>
        <taxon>Nucleocytoviricota</taxon>
        <taxon>Megaviricetes</taxon>
        <taxon>Pimascovirales</taxon>
        <taxon>Pimascovirales incertae sedis</taxon>
        <taxon>Iridoviridae</taxon>
    </lineage>
</organism>
<dbReference type="Gene3D" id="1.10.510.10">
    <property type="entry name" value="Transferase(Phosphotransferase) domain 1"/>
    <property type="match status" value="1"/>
</dbReference>
<name>A0A481YSD5_9VIRU</name>
<accession>A0A481YSD5</accession>
<evidence type="ECO:0000313" key="1">
    <source>
        <dbReference type="EMBL" id="QBK85374.1"/>
    </source>
</evidence>
<dbReference type="EMBL" id="MK500321">
    <property type="protein sequence ID" value="QBK85374.1"/>
    <property type="molecule type" value="Genomic_DNA"/>
</dbReference>
<evidence type="ECO:0008006" key="2">
    <source>
        <dbReference type="Google" id="ProtNLM"/>
    </source>
</evidence>
<reference evidence="1" key="1">
    <citation type="journal article" date="2019" name="MBio">
        <title>Virus Genomes from Deep Sea Sediments Expand the Ocean Megavirome and Support Independent Origins of Viral Gigantism.</title>
        <authorList>
            <person name="Backstrom D."/>
            <person name="Yutin N."/>
            <person name="Jorgensen S.L."/>
            <person name="Dharamshi J."/>
            <person name="Homa F."/>
            <person name="Zaremba-Niedwiedzka K."/>
            <person name="Spang A."/>
            <person name="Wolf Y.I."/>
            <person name="Koonin E.V."/>
            <person name="Ettema T.J."/>
        </authorList>
    </citation>
    <scope>NUCLEOTIDE SEQUENCE</scope>
</reference>
<sequence>MDRIVGYKKTSCVNSLSTVVKYKNIDEKKWEQLKNIAILLAQHEIGPEVYDYCDTYKLLIIETIIPFNEEPNEDIFPAKETIEKIKNVVDRFHKLDLIHGDLNFSNIGYRKLDKNNSEPVIFDYDTIHYKGEYNDDFITWIKKGYGIDSYDEYIEYEHTYQGWIY</sequence>
<protein>
    <recommendedName>
        <fullName evidence="2">Protein kinase domain-containing protein</fullName>
    </recommendedName>
</protein>
<dbReference type="SUPFAM" id="SSF56112">
    <property type="entry name" value="Protein kinase-like (PK-like)"/>
    <property type="match status" value="1"/>
</dbReference>